<dbReference type="PROSITE" id="PS00622">
    <property type="entry name" value="HTH_LUXR_1"/>
    <property type="match status" value="1"/>
</dbReference>
<evidence type="ECO:0000256" key="1">
    <source>
        <dbReference type="ARBA" id="ARBA00023015"/>
    </source>
</evidence>
<dbReference type="PANTHER" id="PTHR44688:SF16">
    <property type="entry name" value="DNA-BINDING TRANSCRIPTIONAL ACTIVATOR DEVR_DOSR"/>
    <property type="match status" value="1"/>
</dbReference>
<evidence type="ECO:0000256" key="3">
    <source>
        <dbReference type="ARBA" id="ARBA00023163"/>
    </source>
</evidence>
<dbReference type="GO" id="GO:0006355">
    <property type="term" value="P:regulation of DNA-templated transcription"/>
    <property type="evidence" value="ECO:0007669"/>
    <property type="project" value="InterPro"/>
</dbReference>
<keyword evidence="1" id="KW-0805">Transcription regulation</keyword>
<proteinExistence type="predicted"/>
<name>A0AA37RVQ9_9GAMM</name>
<keyword evidence="2" id="KW-0238">DNA-binding</keyword>
<dbReference type="Proteomes" id="UP001161422">
    <property type="component" value="Unassembled WGS sequence"/>
</dbReference>
<sequence>MHSQKSLFLVQPNAQACTLTAVARRAGYRIAIAPHWRSLPWQEHQDNSVLVLLSCRAAFPFDNGIPPQAAELLAQTPDVAEARVALYQAPKNSVNERVALMMGLQGIYYDHHSLERLLVGLSKMLAGELWFSSHVVGELCQQLIKEQGSIEVGPQSLEKVQALTNKEVRVLMMIHQGARNKEIARSLYISEHTVKSHISALYRKIDARSRIDLHEWASRHKRLLAEAS</sequence>
<evidence type="ECO:0000259" key="4">
    <source>
        <dbReference type="PROSITE" id="PS50043"/>
    </source>
</evidence>
<protein>
    <submittedName>
        <fullName evidence="5">Helix-turn-helix transcriptional regulator</fullName>
    </submittedName>
</protein>
<dbReference type="InterPro" id="IPR016032">
    <property type="entry name" value="Sig_transdc_resp-reg_C-effctor"/>
</dbReference>
<gene>
    <name evidence="5" type="primary">csgD</name>
    <name evidence="5" type="ORF">GCM10007895_08330</name>
</gene>
<dbReference type="CDD" id="cd06170">
    <property type="entry name" value="LuxR_C_like"/>
    <property type="match status" value="1"/>
</dbReference>
<dbReference type="AlphaFoldDB" id="A0AA37RVQ9"/>
<evidence type="ECO:0000256" key="2">
    <source>
        <dbReference type="ARBA" id="ARBA00023125"/>
    </source>
</evidence>
<dbReference type="PRINTS" id="PR00038">
    <property type="entry name" value="HTHLUXR"/>
</dbReference>
<dbReference type="Gene3D" id="1.10.10.10">
    <property type="entry name" value="Winged helix-like DNA-binding domain superfamily/Winged helix DNA-binding domain"/>
    <property type="match status" value="1"/>
</dbReference>
<keyword evidence="3" id="KW-0804">Transcription</keyword>
<evidence type="ECO:0000313" key="6">
    <source>
        <dbReference type="Proteomes" id="UP001161422"/>
    </source>
</evidence>
<dbReference type="PANTHER" id="PTHR44688">
    <property type="entry name" value="DNA-BINDING TRANSCRIPTIONAL ACTIVATOR DEVR_DOSR"/>
    <property type="match status" value="1"/>
</dbReference>
<dbReference type="InterPro" id="IPR000792">
    <property type="entry name" value="Tscrpt_reg_LuxR_C"/>
</dbReference>
<dbReference type="PROSITE" id="PS50043">
    <property type="entry name" value="HTH_LUXR_2"/>
    <property type="match status" value="1"/>
</dbReference>
<organism evidence="5 6">
    <name type="scientific">Paraferrimonas sedimenticola</name>
    <dbReference type="NCBI Taxonomy" id="375674"/>
    <lineage>
        <taxon>Bacteria</taxon>
        <taxon>Pseudomonadati</taxon>
        <taxon>Pseudomonadota</taxon>
        <taxon>Gammaproteobacteria</taxon>
        <taxon>Alteromonadales</taxon>
        <taxon>Ferrimonadaceae</taxon>
        <taxon>Paraferrimonas</taxon>
    </lineage>
</organism>
<dbReference type="Pfam" id="PF00196">
    <property type="entry name" value="GerE"/>
    <property type="match status" value="1"/>
</dbReference>
<comment type="caution">
    <text evidence="5">The sequence shown here is derived from an EMBL/GenBank/DDBJ whole genome shotgun (WGS) entry which is preliminary data.</text>
</comment>
<dbReference type="EMBL" id="BSNC01000003">
    <property type="protein sequence ID" value="GLP95527.1"/>
    <property type="molecule type" value="Genomic_DNA"/>
</dbReference>
<keyword evidence="6" id="KW-1185">Reference proteome</keyword>
<evidence type="ECO:0000313" key="5">
    <source>
        <dbReference type="EMBL" id="GLP95527.1"/>
    </source>
</evidence>
<dbReference type="RefSeq" id="WP_169902911.1">
    <property type="nucleotide sequence ID" value="NZ_BSNC01000003.1"/>
</dbReference>
<reference evidence="5" key="2">
    <citation type="submission" date="2023-01" db="EMBL/GenBank/DDBJ databases">
        <title>Draft genome sequence of Paraferrimonas sedimenticola strain NBRC 101628.</title>
        <authorList>
            <person name="Sun Q."/>
            <person name="Mori K."/>
        </authorList>
    </citation>
    <scope>NUCLEOTIDE SEQUENCE</scope>
    <source>
        <strain evidence="5">NBRC 101628</strain>
    </source>
</reference>
<dbReference type="InterPro" id="IPR036388">
    <property type="entry name" value="WH-like_DNA-bd_sf"/>
</dbReference>
<dbReference type="Gene3D" id="3.40.50.2300">
    <property type="match status" value="1"/>
</dbReference>
<dbReference type="GO" id="GO:0003677">
    <property type="term" value="F:DNA binding"/>
    <property type="evidence" value="ECO:0007669"/>
    <property type="project" value="UniProtKB-KW"/>
</dbReference>
<reference evidence="5" key="1">
    <citation type="journal article" date="2014" name="Int. J. Syst. Evol. Microbiol.">
        <title>Complete genome sequence of Corynebacterium casei LMG S-19264T (=DSM 44701T), isolated from a smear-ripened cheese.</title>
        <authorList>
            <consortium name="US DOE Joint Genome Institute (JGI-PGF)"/>
            <person name="Walter F."/>
            <person name="Albersmeier A."/>
            <person name="Kalinowski J."/>
            <person name="Ruckert C."/>
        </authorList>
    </citation>
    <scope>NUCLEOTIDE SEQUENCE</scope>
    <source>
        <strain evidence="5">NBRC 101628</strain>
    </source>
</reference>
<feature type="domain" description="HTH luxR-type" evidence="4">
    <location>
        <begin position="156"/>
        <end position="221"/>
    </location>
</feature>
<dbReference type="SUPFAM" id="SSF46894">
    <property type="entry name" value="C-terminal effector domain of the bipartite response regulators"/>
    <property type="match status" value="1"/>
</dbReference>
<accession>A0AA37RVQ9</accession>
<dbReference type="SMART" id="SM00421">
    <property type="entry name" value="HTH_LUXR"/>
    <property type="match status" value="1"/>
</dbReference>